<accession>A0A0K0EVT4</accession>
<dbReference type="AlphaFoldDB" id="A0A0K0EVT4"/>
<organism evidence="1 2">
    <name type="scientific">Strongyloides venezuelensis</name>
    <name type="common">Threadworm</name>
    <dbReference type="NCBI Taxonomy" id="75913"/>
    <lineage>
        <taxon>Eukaryota</taxon>
        <taxon>Metazoa</taxon>
        <taxon>Ecdysozoa</taxon>
        <taxon>Nematoda</taxon>
        <taxon>Chromadorea</taxon>
        <taxon>Rhabditida</taxon>
        <taxon>Tylenchina</taxon>
        <taxon>Panagrolaimomorpha</taxon>
        <taxon>Strongyloidoidea</taxon>
        <taxon>Strongyloididae</taxon>
        <taxon>Strongyloides</taxon>
    </lineage>
</organism>
<reference evidence="1" key="1">
    <citation type="submission" date="2014-07" db="EMBL/GenBank/DDBJ databases">
        <authorList>
            <person name="Martin A.A"/>
            <person name="De Silva N."/>
        </authorList>
    </citation>
    <scope>NUCLEOTIDE SEQUENCE</scope>
</reference>
<reference evidence="2" key="2">
    <citation type="submission" date="2015-08" db="UniProtKB">
        <authorList>
            <consortium name="WormBaseParasite"/>
        </authorList>
    </citation>
    <scope>IDENTIFICATION</scope>
</reference>
<dbReference type="WBParaSite" id="SVE_0063400.1">
    <property type="protein sequence ID" value="SVE_0063400.1"/>
    <property type="gene ID" value="SVE_0063400"/>
</dbReference>
<dbReference type="Proteomes" id="UP000035680">
    <property type="component" value="Unassembled WGS sequence"/>
</dbReference>
<proteinExistence type="predicted"/>
<keyword evidence="1" id="KW-1185">Reference proteome</keyword>
<evidence type="ECO:0000313" key="2">
    <source>
        <dbReference type="WBParaSite" id="SVE_0063400.1"/>
    </source>
</evidence>
<protein>
    <submittedName>
        <fullName evidence="2">Uncharacterized protein</fullName>
    </submittedName>
</protein>
<evidence type="ECO:0000313" key="1">
    <source>
        <dbReference type="Proteomes" id="UP000035680"/>
    </source>
</evidence>
<name>A0A0K0EVT4_STRVS</name>
<sequence length="70" mass="7704">MIVVVAELVETNGNSGKTLYPKNIVNVSIILGQSASMKKLFNKLICTMIEVFSVCVSIQSIRRKVGQQFS</sequence>